<dbReference type="GO" id="GO:0043130">
    <property type="term" value="F:ubiquitin binding"/>
    <property type="evidence" value="ECO:0007669"/>
    <property type="project" value="InterPro"/>
</dbReference>
<feature type="compositionally biased region" description="Low complexity" evidence="1">
    <location>
        <begin position="186"/>
        <end position="201"/>
    </location>
</feature>
<dbReference type="EMBL" id="CP090891">
    <property type="protein sequence ID" value="ULU09662.1"/>
    <property type="molecule type" value="Genomic_DNA"/>
</dbReference>
<keyword evidence="6" id="KW-1185">Reference proteome</keyword>
<feature type="region of interest" description="Disordered" evidence="1">
    <location>
        <begin position="57"/>
        <end position="98"/>
    </location>
</feature>
<protein>
    <recommendedName>
        <fullName evidence="2">UBA domain-containing protein</fullName>
    </recommendedName>
</protein>
<feature type="domain" description="UBA" evidence="2">
    <location>
        <begin position="283"/>
        <end position="331"/>
    </location>
</feature>
<reference evidence="3 5" key="2">
    <citation type="submission" date="2022-05" db="EMBL/GenBank/DDBJ databases">
        <title>Chromosome-level reference genomes for two strains of Caenorhabditis briggsae: an improved platform for comparative genomics.</title>
        <authorList>
            <person name="Stevens L."/>
            <person name="Andersen E.C."/>
        </authorList>
    </citation>
    <scope>NUCLEOTIDE SEQUENCE [LARGE SCALE GENOMIC DNA]</scope>
    <source>
        <strain evidence="3">QX1410_ONT</strain>
        <tissue evidence="3">Whole-organism</tissue>
    </source>
</reference>
<dbReference type="AlphaFoldDB" id="A0AAE9E028"/>
<dbReference type="PANTHER" id="PTHR15960">
    <property type="entry name" value="LD44032P"/>
    <property type="match status" value="1"/>
</dbReference>
<dbReference type="GO" id="GO:0043162">
    <property type="term" value="P:ubiquitin-dependent protein catabolic process via the multivesicular body sorting pathway"/>
    <property type="evidence" value="ECO:0007669"/>
    <property type="project" value="InterPro"/>
</dbReference>
<accession>A0AAE9E028</accession>
<evidence type="ECO:0000313" key="6">
    <source>
        <dbReference type="Proteomes" id="UP000829354"/>
    </source>
</evidence>
<dbReference type="PROSITE" id="PS50030">
    <property type="entry name" value="UBA"/>
    <property type="match status" value="1"/>
</dbReference>
<feature type="region of interest" description="Disordered" evidence="1">
    <location>
        <begin position="170"/>
        <end position="218"/>
    </location>
</feature>
<proteinExistence type="predicted"/>
<dbReference type="EMBL" id="CP092620">
    <property type="protein sequence ID" value="UMM10612.1"/>
    <property type="molecule type" value="Genomic_DNA"/>
</dbReference>
<feature type="compositionally biased region" description="Low complexity" evidence="1">
    <location>
        <begin position="71"/>
        <end position="89"/>
    </location>
</feature>
<dbReference type="InterPro" id="IPR038870">
    <property type="entry name" value="UBAP1"/>
</dbReference>
<sequence length="331" mass="37184">MSFDDVFHVTDYIRDIPMDMSRKFFPTQNIRVDMIHIPDKLTFSNFEYSFEAESRAREQFDKQNEPITLDSTTTTTSSAGGTTNSTSSSEFVKTSESKSNMDVLSQNVLVPCPVNSAPSIRTAANPTTPNTVSMPHSLHEFESTNNVFDDMQILALDDKKALQEVLMLTNPWNTSTPPPQAPPPSSSSSSSPLPFQNNNNNHMKPTEKSAENVPEKLGKTQQEELKKRLLTKGYRTDLVEKSLNLLPKNRLVHIEYYMKACRTIEKTGMSTVDQTLPFLIQCELSDKMTVLSYSDVCANLLKMGFPRDQIFEAVAVERGDQDRALTRLLPA</sequence>
<dbReference type="Proteomes" id="UP000827892">
    <property type="component" value="Chromosome I"/>
</dbReference>
<dbReference type="Proteomes" id="UP000829354">
    <property type="component" value="Chromosome I"/>
</dbReference>
<reference evidence="4 6" key="1">
    <citation type="submission" date="2022-04" db="EMBL/GenBank/DDBJ databases">
        <title>Chromosome-level reference genomes for two strains of Caenorhabditis briggsae: an improved platform for comparative genomics.</title>
        <authorList>
            <person name="Stevens L."/>
            <person name="Andersen E."/>
        </authorList>
    </citation>
    <scope>NUCLEOTIDE SEQUENCE [LARGE SCALE GENOMIC DNA]</scope>
    <source>
        <strain evidence="4">VX34</strain>
        <tissue evidence="4">Whole-organism</tissue>
    </source>
</reference>
<evidence type="ECO:0000259" key="2">
    <source>
        <dbReference type="PROSITE" id="PS50030"/>
    </source>
</evidence>
<evidence type="ECO:0000313" key="3">
    <source>
        <dbReference type="EMBL" id="ULU09662.1"/>
    </source>
</evidence>
<dbReference type="InterPro" id="IPR015940">
    <property type="entry name" value="UBA"/>
</dbReference>
<organism evidence="4 6">
    <name type="scientific">Caenorhabditis briggsae</name>
    <dbReference type="NCBI Taxonomy" id="6238"/>
    <lineage>
        <taxon>Eukaryota</taxon>
        <taxon>Metazoa</taxon>
        <taxon>Ecdysozoa</taxon>
        <taxon>Nematoda</taxon>
        <taxon>Chromadorea</taxon>
        <taxon>Rhabditida</taxon>
        <taxon>Rhabditina</taxon>
        <taxon>Rhabditomorpha</taxon>
        <taxon>Rhabditoidea</taxon>
        <taxon>Rhabditidae</taxon>
        <taxon>Peloderinae</taxon>
        <taxon>Caenorhabditis</taxon>
    </lineage>
</organism>
<feature type="compositionally biased region" description="Pro residues" evidence="1">
    <location>
        <begin position="176"/>
        <end position="185"/>
    </location>
</feature>
<dbReference type="GO" id="GO:0000813">
    <property type="term" value="C:ESCRT I complex"/>
    <property type="evidence" value="ECO:0007669"/>
    <property type="project" value="InterPro"/>
</dbReference>
<gene>
    <name evidence="3" type="ORF">L3Y34_014211</name>
    <name evidence="4" type="ORF">L5515_000303</name>
</gene>
<evidence type="ECO:0000256" key="1">
    <source>
        <dbReference type="SAM" id="MobiDB-lite"/>
    </source>
</evidence>
<evidence type="ECO:0000313" key="4">
    <source>
        <dbReference type="EMBL" id="UMM10612.1"/>
    </source>
</evidence>
<evidence type="ECO:0000313" key="5">
    <source>
        <dbReference type="Proteomes" id="UP000827892"/>
    </source>
</evidence>
<feature type="compositionally biased region" description="Basic and acidic residues" evidence="1">
    <location>
        <begin position="204"/>
        <end position="218"/>
    </location>
</feature>
<name>A0AAE9E028_CAEBR</name>
<dbReference type="PANTHER" id="PTHR15960:SF5">
    <property type="entry name" value="LD44032P"/>
    <property type="match status" value="1"/>
</dbReference>